<feature type="region of interest" description="Disordered" evidence="2">
    <location>
        <begin position="1"/>
        <end position="41"/>
    </location>
</feature>
<keyword evidence="4" id="KW-1185">Reference proteome</keyword>
<reference evidence="3 4" key="1">
    <citation type="journal article" date="2020" name="bioRxiv">
        <title>Sequence and annotation of 42 cannabis genomes reveals extensive copy number variation in cannabinoid synthesis and pathogen resistance genes.</title>
        <authorList>
            <person name="Mckernan K.J."/>
            <person name="Helbert Y."/>
            <person name="Kane L.T."/>
            <person name="Ebling H."/>
            <person name="Zhang L."/>
            <person name="Liu B."/>
            <person name="Eaton Z."/>
            <person name="Mclaughlin S."/>
            <person name="Kingan S."/>
            <person name="Baybayan P."/>
            <person name="Concepcion G."/>
            <person name="Jordan M."/>
            <person name="Riva A."/>
            <person name="Barbazuk W."/>
            <person name="Harkins T."/>
        </authorList>
    </citation>
    <scope>NUCLEOTIDE SEQUENCE [LARGE SCALE GENOMIC DNA]</scope>
    <source>
        <strain evidence="4">cv. Jamaican Lion 4</strain>
        <tissue evidence="3">Leaf</tissue>
    </source>
</reference>
<dbReference type="EMBL" id="JAATIQ010000008">
    <property type="protein sequence ID" value="KAF4402264.1"/>
    <property type="molecule type" value="Genomic_DNA"/>
</dbReference>
<keyword evidence="1" id="KW-0175">Coiled coil</keyword>
<name>A0A7J6I3U8_CANSA</name>
<evidence type="ECO:0000313" key="3">
    <source>
        <dbReference type="EMBL" id="KAF4402264.1"/>
    </source>
</evidence>
<evidence type="ECO:0000256" key="1">
    <source>
        <dbReference type="SAM" id="Coils"/>
    </source>
</evidence>
<dbReference type="AlphaFoldDB" id="A0A7J6I3U8"/>
<sequence length="435" mass="49448">MEDEKRKKKNNKKKKNKQSKITETEVEGGATVNGHAQHDAPLNATINSSISAESEVPQSHEKEAILEETSAQIQIEKDIHFQKQAILEETIKQLQKENDNHIQKEFTYGEVIKQLQDEKSSCILNKGQLVEKINQLVDEKNTWYLKEVSIQERVEHLEKERQSWVLNEVRAKEMIVNLNEDIARLQMQMRYQLAVSSDSAPSLSSWQVVEFEESQKNVLQEKEQLMENIASLQLQIKDLQNIASKSSEEFTKLSSEREELNSQVEAACSLVEKLVTENAELVEKVNELFIELDRGSSLFGVPLTEKSERILGNAEISSVSYQESRTNENMPMMLHRELNSVDIVPVKEERNGIHNPENHQSDVTTEHSLSSMSGEIVQIPLDENEEHDDVEAQARENDGVPISDAPLIGAPFRLISFVSRYVSGADLVDKNSFQS</sequence>
<evidence type="ECO:0000313" key="4">
    <source>
        <dbReference type="Proteomes" id="UP000583929"/>
    </source>
</evidence>
<feature type="compositionally biased region" description="Basic residues" evidence="2">
    <location>
        <begin position="1"/>
        <end position="18"/>
    </location>
</feature>
<comment type="caution">
    <text evidence="3">The sequence shown here is derived from an EMBL/GenBank/DDBJ whole genome shotgun (WGS) entry which is preliminary data.</text>
</comment>
<protein>
    <submittedName>
        <fullName evidence="3">Uncharacterized protein</fullName>
    </submittedName>
</protein>
<gene>
    <name evidence="3" type="ORF">G4B88_003185</name>
</gene>
<feature type="coiled-coil region" evidence="1">
    <location>
        <begin position="168"/>
        <end position="291"/>
    </location>
</feature>
<organism evidence="3 4">
    <name type="scientific">Cannabis sativa</name>
    <name type="common">Hemp</name>
    <name type="synonym">Marijuana</name>
    <dbReference type="NCBI Taxonomy" id="3483"/>
    <lineage>
        <taxon>Eukaryota</taxon>
        <taxon>Viridiplantae</taxon>
        <taxon>Streptophyta</taxon>
        <taxon>Embryophyta</taxon>
        <taxon>Tracheophyta</taxon>
        <taxon>Spermatophyta</taxon>
        <taxon>Magnoliopsida</taxon>
        <taxon>eudicotyledons</taxon>
        <taxon>Gunneridae</taxon>
        <taxon>Pentapetalae</taxon>
        <taxon>rosids</taxon>
        <taxon>fabids</taxon>
        <taxon>Rosales</taxon>
        <taxon>Cannabaceae</taxon>
        <taxon>Cannabis</taxon>
    </lineage>
</organism>
<dbReference type="Proteomes" id="UP000583929">
    <property type="component" value="Unassembled WGS sequence"/>
</dbReference>
<proteinExistence type="predicted"/>
<evidence type="ECO:0000256" key="2">
    <source>
        <dbReference type="SAM" id="MobiDB-lite"/>
    </source>
</evidence>
<accession>A0A7J6I3U8</accession>